<sequence length="97" mass="11044">MKAATKKIIADAIGDRKILKLRYKDVERVVRPHILGYVGHDDALALSGWQVEGTGTGWRLFHLEDIHAMAPTEQRFHRTAPGYNRNDPAFSHILNRI</sequence>
<organism evidence="1 2">
    <name type="scientific">Rhizobium deserti</name>
    <dbReference type="NCBI Taxonomy" id="2547961"/>
    <lineage>
        <taxon>Bacteria</taxon>
        <taxon>Pseudomonadati</taxon>
        <taxon>Pseudomonadota</taxon>
        <taxon>Alphaproteobacteria</taxon>
        <taxon>Hyphomicrobiales</taxon>
        <taxon>Rhizobiaceae</taxon>
        <taxon>Rhizobium/Agrobacterium group</taxon>
        <taxon>Rhizobium</taxon>
    </lineage>
</organism>
<accession>A0A4R5UJW8</accession>
<dbReference type="AlphaFoldDB" id="A0A4R5UJW8"/>
<reference evidence="1 2" key="1">
    <citation type="submission" date="2019-03" db="EMBL/GenBank/DDBJ databases">
        <title>Rhizobium sp. nov., an bacterium isolated from biocrust in Mu Us Desert.</title>
        <authorList>
            <person name="Lixiong L."/>
        </authorList>
    </citation>
    <scope>NUCLEOTIDE SEQUENCE [LARGE SCALE GENOMIC DNA]</scope>
    <source>
        <strain evidence="1 2">SPY-1</strain>
    </source>
</reference>
<comment type="caution">
    <text evidence="1">The sequence shown here is derived from an EMBL/GenBank/DDBJ whole genome shotgun (WGS) entry which is preliminary data.</text>
</comment>
<dbReference type="Proteomes" id="UP000295238">
    <property type="component" value="Unassembled WGS sequence"/>
</dbReference>
<evidence type="ECO:0000313" key="2">
    <source>
        <dbReference type="Proteomes" id="UP000295238"/>
    </source>
</evidence>
<keyword evidence="2" id="KW-1185">Reference proteome</keyword>
<name>A0A4R5UJW8_9HYPH</name>
<evidence type="ECO:0000313" key="1">
    <source>
        <dbReference type="EMBL" id="TDK37177.1"/>
    </source>
</evidence>
<proteinExistence type="predicted"/>
<dbReference type="OrthoDB" id="852720at2"/>
<dbReference type="EMBL" id="SMTL01000002">
    <property type="protein sequence ID" value="TDK37177.1"/>
    <property type="molecule type" value="Genomic_DNA"/>
</dbReference>
<gene>
    <name evidence="1" type="ORF">E2F50_09815</name>
</gene>
<evidence type="ECO:0008006" key="3">
    <source>
        <dbReference type="Google" id="ProtNLM"/>
    </source>
</evidence>
<dbReference type="RefSeq" id="WP_133315944.1">
    <property type="nucleotide sequence ID" value="NZ_SMTL01000002.1"/>
</dbReference>
<protein>
    <recommendedName>
        <fullName evidence="3">WYL domain-containing protein</fullName>
    </recommendedName>
</protein>